<evidence type="ECO:0000313" key="5">
    <source>
        <dbReference type="EMBL" id="PPQ64155.1"/>
    </source>
</evidence>
<feature type="compositionally biased region" description="Low complexity" evidence="3">
    <location>
        <begin position="454"/>
        <end position="468"/>
    </location>
</feature>
<feature type="active site" evidence="2">
    <location>
        <position position="6"/>
    </location>
</feature>
<evidence type="ECO:0000256" key="2">
    <source>
        <dbReference type="PIRSR" id="PIRSR601461-1"/>
    </source>
</evidence>
<dbReference type="EMBL" id="NHTK01006093">
    <property type="protein sequence ID" value="PPQ64155.1"/>
    <property type="molecule type" value="Genomic_DNA"/>
</dbReference>
<dbReference type="OrthoDB" id="3089at2759"/>
<dbReference type="InterPro" id="IPR001461">
    <property type="entry name" value="Aspartic_peptidase_A1"/>
</dbReference>
<reference evidence="5 6" key="1">
    <citation type="journal article" date="2018" name="Evol. Lett.">
        <title>Horizontal gene cluster transfer increased hallucinogenic mushroom diversity.</title>
        <authorList>
            <person name="Reynolds H.T."/>
            <person name="Vijayakumar V."/>
            <person name="Gluck-Thaler E."/>
            <person name="Korotkin H.B."/>
            <person name="Matheny P.B."/>
            <person name="Slot J.C."/>
        </authorList>
    </citation>
    <scope>NUCLEOTIDE SEQUENCE [LARGE SCALE GENOMIC DNA]</scope>
    <source>
        <strain evidence="5 6">2629</strain>
    </source>
</reference>
<proteinExistence type="inferred from homology"/>
<keyword evidence="6" id="KW-1185">Reference proteome</keyword>
<feature type="region of interest" description="Disordered" evidence="3">
    <location>
        <begin position="432"/>
        <end position="471"/>
    </location>
</feature>
<evidence type="ECO:0000256" key="3">
    <source>
        <dbReference type="SAM" id="MobiDB-lite"/>
    </source>
</evidence>
<dbReference type="CDD" id="cd05471">
    <property type="entry name" value="pepsin_like"/>
    <property type="match status" value="1"/>
</dbReference>
<accession>A0A409VDN8</accession>
<dbReference type="InterPro" id="IPR021109">
    <property type="entry name" value="Peptidase_aspartic_dom_sf"/>
</dbReference>
<dbReference type="PANTHER" id="PTHR47966">
    <property type="entry name" value="BETA-SITE APP-CLEAVING ENZYME, ISOFORM A-RELATED"/>
    <property type="match status" value="1"/>
</dbReference>
<dbReference type="Proteomes" id="UP000284842">
    <property type="component" value="Unassembled WGS sequence"/>
</dbReference>
<gene>
    <name evidence="5" type="ORF">CVT24_008790</name>
</gene>
<dbReference type="GO" id="GO:0006508">
    <property type="term" value="P:proteolysis"/>
    <property type="evidence" value="ECO:0007669"/>
    <property type="project" value="InterPro"/>
</dbReference>
<dbReference type="Gene3D" id="2.40.70.10">
    <property type="entry name" value="Acid Proteases"/>
    <property type="match status" value="2"/>
</dbReference>
<comment type="similarity">
    <text evidence="1">Belongs to the peptidase A1 family.</text>
</comment>
<dbReference type="Pfam" id="PF00026">
    <property type="entry name" value="Asp"/>
    <property type="match status" value="1"/>
</dbReference>
<dbReference type="GO" id="GO:0004190">
    <property type="term" value="F:aspartic-type endopeptidase activity"/>
    <property type="evidence" value="ECO:0007669"/>
    <property type="project" value="InterPro"/>
</dbReference>
<feature type="active site" evidence="2">
    <location>
        <position position="243"/>
    </location>
</feature>
<dbReference type="PANTHER" id="PTHR47966:SF51">
    <property type="entry name" value="BETA-SITE APP-CLEAVING ENZYME, ISOFORM A-RELATED"/>
    <property type="match status" value="1"/>
</dbReference>
<dbReference type="InterPro" id="IPR034164">
    <property type="entry name" value="Pepsin-like_dom"/>
</dbReference>
<evidence type="ECO:0000259" key="4">
    <source>
        <dbReference type="PROSITE" id="PS51767"/>
    </source>
</evidence>
<evidence type="ECO:0000256" key="1">
    <source>
        <dbReference type="ARBA" id="ARBA00007447"/>
    </source>
</evidence>
<sequence length="499" mass="53285">MAVNLDTGSSDLWVISDTCSINSCEGSTAPRYPTDSMRAAGADVDLFYGDSKTGTFAGGSVALETVCVAGMAMRDQQFLIANDTTNEIVQFETSGIFGLGFPSASRVQEVTTKKRPDDSTDVMIEATDSHGPLIPRMAMTGALQSPMFSITLQRNTIDLSGEGLLTVGKLPDGIDNTSLTWVPVRLYRPEEGGMVPPTYAPDEVYPYRWEIDIEGVFIDGKRLPQSRIPAIDVDSSRTSALLDTGNSLLRGPVDVVNKILGTVSQSFNPRAQYPLATLPCNVPHSLAFQIGGKVFPIDPRDFIGQLRTGDAVTCKADNLVSTDAPSIGTLFRWSLGAPFFRSNLVAFYYGNLTHPSVDPPRIGIRSNVPPNAGELLQQAVQNAVKNGGNFPRMVVAKYPCLLLTSPLDAMLPAPTDSVSNKPIFLDPGDDNVPQTIPPSQTGTAYNISPGRVYTPSSPTSTNSANSGSQPAVTSPYSTSTCILFAATSSFLLFFMGSIA</sequence>
<comment type="caution">
    <text evidence="5">The sequence shown here is derived from an EMBL/GenBank/DDBJ whole genome shotgun (WGS) entry which is preliminary data.</text>
</comment>
<feature type="domain" description="Peptidase A1" evidence="4">
    <location>
        <begin position="1"/>
        <end position="365"/>
    </location>
</feature>
<evidence type="ECO:0000313" key="6">
    <source>
        <dbReference type="Proteomes" id="UP000284842"/>
    </source>
</evidence>
<dbReference type="InParanoid" id="A0A409VDN8"/>
<dbReference type="AlphaFoldDB" id="A0A409VDN8"/>
<organism evidence="5 6">
    <name type="scientific">Panaeolus cyanescens</name>
    <dbReference type="NCBI Taxonomy" id="181874"/>
    <lineage>
        <taxon>Eukaryota</taxon>
        <taxon>Fungi</taxon>
        <taxon>Dikarya</taxon>
        <taxon>Basidiomycota</taxon>
        <taxon>Agaricomycotina</taxon>
        <taxon>Agaricomycetes</taxon>
        <taxon>Agaricomycetidae</taxon>
        <taxon>Agaricales</taxon>
        <taxon>Agaricineae</taxon>
        <taxon>Galeropsidaceae</taxon>
        <taxon>Panaeolus</taxon>
    </lineage>
</organism>
<dbReference type="PROSITE" id="PS51767">
    <property type="entry name" value="PEPTIDASE_A1"/>
    <property type="match status" value="1"/>
</dbReference>
<dbReference type="InterPro" id="IPR033121">
    <property type="entry name" value="PEPTIDASE_A1"/>
</dbReference>
<name>A0A409VDN8_9AGAR</name>
<feature type="compositionally biased region" description="Polar residues" evidence="3">
    <location>
        <begin position="432"/>
        <end position="446"/>
    </location>
</feature>
<protein>
    <recommendedName>
        <fullName evidence="4">Peptidase A1 domain-containing protein</fullName>
    </recommendedName>
</protein>
<dbReference type="SUPFAM" id="SSF50630">
    <property type="entry name" value="Acid proteases"/>
    <property type="match status" value="1"/>
</dbReference>